<comment type="caution">
    <text evidence="2">The sequence shown here is derived from an EMBL/GenBank/DDBJ whole genome shotgun (WGS) entry which is preliminary data.</text>
</comment>
<dbReference type="Proteomes" id="UP001187682">
    <property type="component" value="Unassembled WGS sequence"/>
</dbReference>
<keyword evidence="3" id="KW-1185">Reference proteome</keyword>
<proteinExistence type="predicted"/>
<evidence type="ECO:0000256" key="1">
    <source>
        <dbReference type="SAM" id="MobiDB-lite"/>
    </source>
</evidence>
<dbReference type="AlphaFoldDB" id="A0AAE8N8D4"/>
<feature type="region of interest" description="Disordered" evidence="1">
    <location>
        <begin position="1"/>
        <end position="104"/>
    </location>
</feature>
<accession>A0AAE8N8D4</accession>
<evidence type="ECO:0000313" key="3">
    <source>
        <dbReference type="Proteomes" id="UP001187682"/>
    </source>
</evidence>
<name>A0AAE8N8D4_9PEZI</name>
<gene>
    <name evidence="2" type="ORF">DNG_09987</name>
</gene>
<protein>
    <submittedName>
        <fullName evidence="2">Uncharacterized protein</fullName>
    </submittedName>
</protein>
<reference evidence="2" key="1">
    <citation type="submission" date="2018-03" db="EMBL/GenBank/DDBJ databases">
        <authorList>
            <person name="Guldener U."/>
        </authorList>
    </citation>
    <scope>NUCLEOTIDE SEQUENCE</scope>
</reference>
<dbReference type="EMBL" id="ONZQ02000019">
    <property type="protein sequence ID" value="SPO07293.1"/>
    <property type="molecule type" value="Genomic_DNA"/>
</dbReference>
<sequence length="104" mass="11761">MAASRPPPRRNVWPGFKLRHRKTPPETKLAGRAPVLRTARRGGNKKGGEKNKNKEKEKEGGGDKSKEEDEGEKDAKNHQMAQPWRSGSSEGDKIRVQSRRVKKH</sequence>
<evidence type="ECO:0000313" key="2">
    <source>
        <dbReference type="EMBL" id="SPO07293.1"/>
    </source>
</evidence>
<feature type="compositionally biased region" description="Basic and acidic residues" evidence="1">
    <location>
        <begin position="46"/>
        <end position="77"/>
    </location>
</feature>
<organism evidence="2 3">
    <name type="scientific">Cephalotrichum gorgonifer</name>
    <dbReference type="NCBI Taxonomy" id="2041049"/>
    <lineage>
        <taxon>Eukaryota</taxon>
        <taxon>Fungi</taxon>
        <taxon>Dikarya</taxon>
        <taxon>Ascomycota</taxon>
        <taxon>Pezizomycotina</taxon>
        <taxon>Sordariomycetes</taxon>
        <taxon>Hypocreomycetidae</taxon>
        <taxon>Microascales</taxon>
        <taxon>Microascaceae</taxon>
        <taxon>Cephalotrichum</taxon>
    </lineage>
</organism>